<dbReference type="InterPro" id="IPR019248">
    <property type="entry name" value="Glucodextran_C"/>
</dbReference>
<accession>A0A0P1LFB4</accession>
<dbReference type="InterPro" id="IPR017853">
    <property type="entry name" value="GH"/>
</dbReference>
<sequence length="1415" mass="159240">MLKIFIFILIFAQSLLSQIVPVTFYYKPQTPVNSVFLAGTFNNWGNNVNGIVSDTTFRMRYDASNGVWYKVQNLGVGIHEYKFVEDRNGDGKGETWITDPNNPRVNYSNYNNSILIVSDPMVFHLLPKHGTITNRDQPEISAYIFYSSSTTISEINLYIDNVLVPNGITYFNPGNQKFSYTPSQPLSNGQHFIKLEVKTSTGKTASDTSRFTVDVTYRIYQAEYEFIFDPRSSRNSYRNITSVSLRGEFNNWGEDPMQYDSLRGVWTKTLRLTEGEYEYKFYLNGSIWTADPDNPVTRGTYGNSVAYVSRILKPYFKVLNPPNGKIYSDTVNSINVIAKVFDSSREKGINPNSVKVYLDGVLIQSNYDTVTKTVTAQINNLTHGRHELKFEASDKDGNYGVTYSAFGVYPSNSGFHYVDNTGDDLGDGDYVYPNGFSPGSCDIQEFNARANQTGDTIFFTIKLRDITQNTSIAFLINSAIDNFIPDPFSAEIKIPDFSDRGVYIISAPGVNDQRFNAIYTKADPLTKVRNISYNANASITSDTLKFYLTLDEIINYLGSFSGKLYYAIYSFLIDANGTAVKITSANGGNDQNGNPKVFDLAFIDDAIQRKILSYYIVGSSPILASIDNEGRGFAGITPSQIGIDMSGVPIVKITTQPRKTRKTSITIRGEITHQDGTPANEVTYVEVFINGNKGTFGASGGKFSVPVNLVEGDNIIQVKATIGNKSGYSNKVNIYRIVEHKPFAKIKFSVSGSNIILDASESSDPDSDPLTFVWFADSTNPEIIPGVNGSTTASVTISKPSKPGEYYFTLIARDPAGNADTTRNYFEIRTDGSVYLPGYADNPSWVKNARMYLVFLHSFTQEGTIKAATQKLDYVKSMGYNVIWLMPIMKNQYTIDAVGGGYGIVDFYQIAPEYGTMDDFKEFLNKAHSLGIKVILDITPNHVADGHPWIQSIRRYWLDSPYWDFVQHEIFAHNEELPQSYAPDSAYVRYADWTLANLNWSDVDLRSYMLDVLKWWVKDVGVDGFRFDVYWGPQRRYGEQNFGIPIRNTLKHVKPDILLLAEAAGTGPGTEVIYADSSGGVDAAYDRNMWNVFRNAYSLSLNEINDRATNYGYYPGPNSQYLRYMENQDETRIALIYQSDLRRTKPLATILFTIPGIPLVHAGQEVGFGNGMNEFEGRRFKINWNDPDKEILQSHYQRLAFIRDKFPAFRGREHQMISTNDPRVYAYVKKYENQNGLVIVNLSADAKTVNLNVKDYVLFTGGIQPGQNYYLNDLFSNSYSIVNGDALQNISVTLEPYGSAVFTISLTRDTVSVPPIVSVKDGMGEFIPRKFKLYQNYPNPFNPSTFIEFDIPERAKVRLVVHDVLGREIKVLIDGELEPGRHRVKFDSGGLPTGVYFYRLSYNGFSEVRKMILIK</sequence>
<dbReference type="CDD" id="cd02859">
    <property type="entry name" value="E_set_AMPKbeta_like_N"/>
    <property type="match status" value="2"/>
</dbReference>
<dbReference type="Pfam" id="PF09985">
    <property type="entry name" value="Glucodextran_C"/>
    <property type="match status" value="1"/>
</dbReference>
<dbReference type="Pfam" id="PF02010">
    <property type="entry name" value="REJ"/>
    <property type="match status" value="1"/>
</dbReference>
<dbReference type="Gene3D" id="2.60.40.1180">
    <property type="entry name" value="Golgi alpha-mannosidase II"/>
    <property type="match status" value="1"/>
</dbReference>
<accession>A0A0P1LDD0</accession>
<evidence type="ECO:0000259" key="1">
    <source>
        <dbReference type="SMART" id="SM00642"/>
    </source>
</evidence>
<dbReference type="PANTHER" id="PTHR10357">
    <property type="entry name" value="ALPHA-AMYLASE FAMILY MEMBER"/>
    <property type="match status" value="1"/>
</dbReference>
<dbReference type="SMART" id="SM00642">
    <property type="entry name" value="Aamy"/>
    <property type="match status" value="1"/>
</dbReference>
<dbReference type="Pfam" id="PF00128">
    <property type="entry name" value="Alpha-amylase"/>
    <property type="match status" value="1"/>
</dbReference>
<dbReference type="RefSeq" id="WP_047133795.1">
    <property type="nucleotide sequence ID" value="NZ_CZVL01000017.1"/>
</dbReference>
<dbReference type="InterPro" id="IPR002859">
    <property type="entry name" value="PKD/REJ-like"/>
</dbReference>
<dbReference type="SUPFAM" id="SSF51445">
    <property type="entry name" value="(Trans)glycosidases"/>
    <property type="match status" value="1"/>
</dbReference>
<dbReference type="InterPro" id="IPR026444">
    <property type="entry name" value="Secre_tail"/>
</dbReference>
<dbReference type="InterPro" id="IPR014756">
    <property type="entry name" value="Ig_E-set"/>
</dbReference>
<dbReference type="NCBIfam" id="TIGR04183">
    <property type="entry name" value="Por_Secre_tail"/>
    <property type="match status" value="1"/>
</dbReference>
<dbReference type="STRING" id="1633631.GCA_001442925_00413"/>
<dbReference type="SUPFAM" id="SSF49344">
    <property type="entry name" value="CBD9-like"/>
    <property type="match status" value="1"/>
</dbReference>
<dbReference type="Gene3D" id="2.60.40.10">
    <property type="entry name" value="Immunoglobulins"/>
    <property type="match status" value="5"/>
</dbReference>
<dbReference type="Gene3D" id="2.60.40.1190">
    <property type="match status" value="1"/>
</dbReference>
<evidence type="ECO:0000313" key="2">
    <source>
        <dbReference type="EMBL" id="CUU01978.1"/>
    </source>
</evidence>
<dbReference type="InterPro" id="IPR013783">
    <property type="entry name" value="Ig-like_fold"/>
</dbReference>
<proteinExistence type="predicted"/>
<organism evidence="2 3">
    <name type="scientific">Candidatus Kryptonium thompsonii</name>
    <dbReference type="NCBI Taxonomy" id="1633631"/>
    <lineage>
        <taxon>Bacteria</taxon>
        <taxon>Pseudomonadati</taxon>
        <taxon>Candidatus Kryptoniota</taxon>
        <taxon>Candidatus Kryptonium</taxon>
    </lineage>
</organism>
<dbReference type="InterPro" id="IPR032640">
    <property type="entry name" value="AMPK1_CBM"/>
</dbReference>
<dbReference type="EMBL" id="FAOP01000002">
    <property type="protein sequence ID" value="CUU01978.1"/>
    <property type="molecule type" value="Genomic_DNA"/>
</dbReference>
<dbReference type="Pfam" id="PF16561">
    <property type="entry name" value="AMPK1_CBM"/>
    <property type="match status" value="1"/>
</dbReference>
<dbReference type="GO" id="GO:0005975">
    <property type="term" value="P:carbohydrate metabolic process"/>
    <property type="evidence" value="ECO:0007669"/>
    <property type="project" value="InterPro"/>
</dbReference>
<name>A0A0P1LDD0_9BACT</name>
<feature type="domain" description="Glycosyl hydrolase family 13 catalytic" evidence="1">
    <location>
        <begin position="853"/>
        <end position="1203"/>
    </location>
</feature>
<dbReference type="SUPFAM" id="SSF81296">
    <property type="entry name" value="E set domains"/>
    <property type="match status" value="2"/>
</dbReference>
<reference evidence="2 3" key="1">
    <citation type="submission" date="2015-11" db="EMBL/GenBank/DDBJ databases">
        <authorList>
            <person name="Zhang Y."/>
            <person name="Guo Z."/>
        </authorList>
    </citation>
    <scope>NUCLEOTIDE SEQUENCE [LARGE SCALE GENOMIC DNA]</scope>
    <source>
        <strain evidence="2">JGI-4</strain>
    </source>
</reference>
<protein>
    <submittedName>
        <fullName evidence="2">Por secretion system C-terminal sorting domain-containing protein</fullName>
    </submittedName>
</protein>
<dbReference type="Gene3D" id="3.20.20.80">
    <property type="entry name" value="Glycosidases"/>
    <property type="match status" value="1"/>
</dbReference>
<dbReference type="Proteomes" id="UP000182011">
    <property type="component" value="Unassembled WGS sequence"/>
</dbReference>
<dbReference type="InterPro" id="IPR013780">
    <property type="entry name" value="Glyco_hydro_b"/>
</dbReference>
<dbReference type="OrthoDB" id="9806009at2"/>
<accession>A0A0S4MSM1</accession>
<dbReference type="SUPFAM" id="SSF51011">
    <property type="entry name" value="Glycosyl hydrolase domain"/>
    <property type="match status" value="1"/>
</dbReference>
<dbReference type="InterPro" id="IPR006047">
    <property type="entry name" value="GH13_cat_dom"/>
</dbReference>
<accession>A0A0N7MSX2</accession>
<evidence type="ECO:0000313" key="3">
    <source>
        <dbReference type="Proteomes" id="UP000182011"/>
    </source>
</evidence>
<dbReference type="PANTHER" id="PTHR10357:SF199">
    <property type="entry name" value="ALPHA AMYLASE CATALYTIC REGION"/>
    <property type="match status" value="1"/>
</dbReference>
<accession>A0A0P1MMY4</accession>
<gene>
    <name evidence="2" type="ORF">JGI4_00411</name>
</gene>